<feature type="transmembrane region" description="Helical" evidence="2">
    <location>
        <begin position="359"/>
        <end position="379"/>
    </location>
</feature>
<dbReference type="EMBL" id="KZ678128">
    <property type="protein sequence ID" value="PSN74968.1"/>
    <property type="molecule type" value="Genomic_DNA"/>
</dbReference>
<feature type="region of interest" description="Disordered" evidence="1">
    <location>
        <begin position="413"/>
        <end position="492"/>
    </location>
</feature>
<sequence length="529" mass="57643">MAPVEPEARSQSNALPIALFAGPTLLVVAVSAHVLYIARRAARALPPSTTTRSQQPLRRRHAAIFSVLAFLSLASVTTFAVVWRALSYLEWAEKGNHETPGSLWTGWYGTGEEGVGRWRLGDWLSDVHLGQEADTVAVLNPQGFIYTSQHWLGLAASSMFMGIEGKRRNISASAIISFIYLGAAGSLSYALCLFFVTMLYTPVAQHSDDTPRHDALFAPKPVVYYAPIVASVLSLYTWPKFLVGNGDSWLPRVGYSAVPLVLAFAPQIIPTSWGHQHVSKASAHRSFIKPFHALSVASLLLYWNLFASSVFYNTPPEQASVYDLVKNSIGRQDHSRSNRLLIGISDTAQKLKLISTHPAISVTSVDVLFTAISLLAWAFTRNLDTDSILENSFLSPLAAYKEEKHVEFEEKVEKIEEESGVLPPVTPKRRGRPKKNVNGASAPAVPASVRRSARRKTRSDYESDAESTYEPPTSAKKEMAQTETDGTTDVEDIISGGESTALAMFLSFAGGLGQLAASVLGSEVTGVYE</sequence>
<feature type="transmembrane region" description="Helical" evidence="2">
    <location>
        <begin position="62"/>
        <end position="86"/>
    </location>
</feature>
<feature type="transmembrane region" description="Helical" evidence="2">
    <location>
        <begin position="293"/>
        <end position="312"/>
    </location>
</feature>
<keyword evidence="2" id="KW-1133">Transmembrane helix</keyword>
<evidence type="ECO:0000313" key="4">
    <source>
        <dbReference type="Proteomes" id="UP000240883"/>
    </source>
</evidence>
<evidence type="ECO:0000256" key="2">
    <source>
        <dbReference type="SAM" id="Phobius"/>
    </source>
</evidence>
<evidence type="ECO:0000313" key="3">
    <source>
        <dbReference type="EMBL" id="PSN74968.1"/>
    </source>
</evidence>
<feature type="transmembrane region" description="Helical" evidence="2">
    <location>
        <begin position="222"/>
        <end position="241"/>
    </location>
</feature>
<name>A0A2T2PC70_CORCC</name>
<dbReference type="AlphaFoldDB" id="A0A2T2PC70"/>
<dbReference type="OrthoDB" id="2126185at2759"/>
<reference evidence="3 4" key="1">
    <citation type="journal article" date="2018" name="Front. Microbiol.">
        <title>Genome-Wide Analysis of Corynespora cassiicola Leaf Fall Disease Putative Effectors.</title>
        <authorList>
            <person name="Lopez D."/>
            <person name="Ribeiro S."/>
            <person name="Label P."/>
            <person name="Fumanal B."/>
            <person name="Venisse J.S."/>
            <person name="Kohler A."/>
            <person name="de Oliveira R.R."/>
            <person name="Labutti K."/>
            <person name="Lipzen A."/>
            <person name="Lail K."/>
            <person name="Bauer D."/>
            <person name="Ohm R.A."/>
            <person name="Barry K.W."/>
            <person name="Spatafora J."/>
            <person name="Grigoriev I.V."/>
            <person name="Martin F.M."/>
            <person name="Pujade-Renaud V."/>
        </authorList>
    </citation>
    <scope>NUCLEOTIDE SEQUENCE [LARGE SCALE GENOMIC DNA]</scope>
    <source>
        <strain evidence="3 4">Philippines</strain>
    </source>
</reference>
<dbReference type="Proteomes" id="UP000240883">
    <property type="component" value="Unassembled WGS sequence"/>
</dbReference>
<feature type="transmembrane region" description="Helical" evidence="2">
    <location>
        <begin position="175"/>
        <end position="202"/>
    </location>
</feature>
<feature type="transmembrane region" description="Helical" evidence="2">
    <location>
        <begin position="253"/>
        <end position="273"/>
    </location>
</feature>
<keyword evidence="4" id="KW-1185">Reference proteome</keyword>
<proteinExistence type="predicted"/>
<gene>
    <name evidence="3" type="ORF">BS50DRAFT_606253</name>
</gene>
<organism evidence="3 4">
    <name type="scientific">Corynespora cassiicola Philippines</name>
    <dbReference type="NCBI Taxonomy" id="1448308"/>
    <lineage>
        <taxon>Eukaryota</taxon>
        <taxon>Fungi</taxon>
        <taxon>Dikarya</taxon>
        <taxon>Ascomycota</taxon>
        <taxon>Pezizomycotina</taxon>
        <taxon>Dothideomycetes</taxon>
        <taxon>Pleosporomycetidae</taxon>
        <taxon>Pleosporales</taxon>
        <taxon>Corynesporascaceae</taxon>
        <taxon>Corynespora</taxon>
    </lineage>
</organism>
<feature type="transmembrane region" description="Helical" evidence="2">
    <location>
        <begin position="144"/>
        <end position="163"/>
    </location>
</feature>
<feature type="compositionally biased region" description="Low complexity" evidence="1">
    <location>
        <begin position="440"/>
        <end position="450"/>
    </location>
</feature>
<keyword evidence="2" id="KW-0472">Membrane</keyword>
<feature type="transmembrane region" description="Helical" evidence="2">
    <location>
        <begin position="15"/>
        <end position="38"/>
    </location>
</feature>
<keyword evidence="2" id="KW-0812">Transmembrane</keyword>
<protein>
    <submittedName>
        <fullName evidence="3">Uncharacterized protein</fullName>
    </submittedName>
</protein>
<accession>A0A2T2PC70</accession>
<evidence type="ECO:0000256" key="1">
    <source>
        <dbReference type="SAM" id="MobiDB-lite"/>
    </source>
</evidence>